<feature type="coiled-coil region" evidence="1">
    <location>
        <begin position="112"/>
        <end position="146"/>
    </location>
</feature>
<dbReference type="KEGG" id="kpul:GXN76_06230"/>
<feature type="domain" description="Transcription regulator PadR N-terminal" evidence="2">
    <location>
        <begin position="7"/>
        <end position="77"/>
    </location>
</feature>
<evidence type="ECO:0000256" key="1">
    <source>
        <dbReference type="SAM" id="Coils"/>
    </source>
</evidence>
<name>A0A7D4BF43_9BACL</name>
<dbReference type="AlphaFoldDB" id="A0A7D4BF43"/>
<dbReference type="InterPro" id="IPR036390">
    <property type="entry name" value="WH_DNA-bd_sf"/>
</dbReference>
<accession>A0A7D4BF43</accession>
<dbReference type="InterPro" id="IPR036388">
    <property type="entry name" value="WH-like_DNA-bd_sf"/>
</dbReference>
<keyword evidence="1" id="KW-0175">Coiled coil</keyword>
<protein>
    <submittedName>
        <fullName evidence="3">PadR family transcriptional regulator</fullName>
    </submittedName>
</protein>
<dbReference type="PANTHER" id="PTHR43252:SF6">
    <property type="entry name" value="NEGATIVE TRANSCRIPTION REGULATOR PADR"/>
    <property type="match status" value="1"/>
</dbReference>
<dbReference type="Pfam" id="PF03551">
    <property type="entry name" value="PadR"/>
    <property type="match status" value="1"/>
</dbReference>
<sequence length="169" mass="20453">MSVKHAILALVYHTSRHGYDIKTSFEKMVHQQWRLNAGQIYTTLDRLVRDGLVEPLNEERKERKEYKITDKGKDELHHWLLQPVERSLMKDAFYFKLLCAKEIDFNNEKDMLKQQQSAIVRNMMQLRQLRNQLDEFRHRYMVYLIEGGILHLEADMKWLEMILDEEKMD</sequence>
<dbReference type="RefSeq" id="WP_173221494.1">
    <property type="nucleotide sequence ID" value="NZ_CP048104.1"/>
</dbReference>
<dbReference type="SUPFAM" id="SSF46785">
    <property type="entry name" value="Winged helix' DNA-binding domain"/>
    <property type="match status" value="1"/>
</dbReference>
<dbReference type="Proteomes" id="UP000503088">
    <property type="component" value="Chromosome"/>
</dbReference>
<dbReference type="Gene3D" id="1.10.10.10">
    <property type="entry name" value="Winged helix-like DNA-binding domain superfamily/Winged helix DNA-binding domain"/>
    <property type="match status" value="1"/>
</dbReference>
<dbReference type="PANTHER" id="PTHR43252">
    <property type="entry name" value="TRANSCRIPTIONAL REGULATOR YQJI"/>
    <property type="match status" value="1"/>
</dbReference>
<evidence type="ECO:0000313" key="3">
    <source>
        <dbReference type="EMBL" id="QKG84112.1"/>
    </source>
</evidence>
<proteinExistence type="predicted"/>
<organism evidence="3 4">
    <name type="scientific">Kroppenstedtia pulmonis</name>
    <dbReference type="NCBI Taxonomy" id="1380685"/>
    <lineage>
        <taxon>Bacteria</taxon>
        <taxon>Bacillati</taxon>
        <taxon>Bacillota</taxon>
        <taxon>Bacilli</taxon>
        <taxon>Bacillales</taxon>
        <taxon>Thermoactinomycetaceae</taxon>
        <taxon>Kroppenstedtia</taxon>
    </lineage>
</organism>
<dbReference type="InterPro" id="IPR005149">
    <property type="entry name" value="Tscrpt_reg_PadR_N"/>
</dbReference>
<reference evidence="3 4" key="1">
    <citation type="submission" date="2020-01" db="EMBL/GenBank/DDBJ databases">
        <authorList>
            <person name="Gulvik C.A."/>
            <person name="Batra D.G."/>
        </authorList>
    </citation>
    <scope>NUCLEOTIDE SEQUENCE [LARGE SCALE GENOMIC DNA]</scope>
    <source>
        <strain evidence="3 4">W9323</strain>
    </source>
</reference>
<gene>
    <name evidence="3" type="ORF">GXN76_06230</name>
</gene>
<evidence type="ECO:0000259" key="2">
    <source>
        <dbReference type="Pfam" id="PF03551"/>
    </source>
</evidence>
<evidence type="ECO:0000313" key="4">
    <source>
        <dbReference type="Proteomes" id="UP000503088"/>
    </source>
</evidence>
<dbReference type="EMBL" id="CP048104">
    <property type="protein sequence ID" value="QKG84112.1"/>
    <property type="molecule type" value="Genomic_DNA"/>
</dbReference>
<keyword evidence="4" id="KW-1185">Reference proteome</keyword>